<dbReference type="EMBL" id="AP015030">
    <property type="protein sequence ID" value="BAW26759.1"/>
    <property type="molecule type" value="Genomic_DNA"/>
</dbReference>
<sequence length="74" mass="8002">MQTEPITEVEVYRATLAACVQAEASDQYKLAKVLRAWVDGSPFSGCPTCHGRAPWRNDPPCSTCNGDGFVPDAD</sequence>
<name>A0A1L7NMR2_PSEPU</name>
<geneLocation type="plasmid" evidence="2">
    <name>pkf715a dna</name>
</geneLocation>
<organism evidence="1 2">
    <name type="scientific">Pseudomonas putida</name>
    <name type="common">Arthrobacter siderocapsulatus</name>
    <dbReference type="NCBI Taxonomy" id="303"/>
    <lineage>
        <taxon>Bacteria</taxon>
        <taxon>Pseudomonadati</taxon>
        <taxon>Pseudomonadota</taxon>
        <taxon>Gammaproteobacteria</taxon>
        <taxon>Pseudomonadales</taxon>
        <taxon>Pseudomonadaceae</taxon>
        <taxon>Pseudomonas</taxon>
    </lineage>
</organism>
<dbReference type="SUPFAM" id="SSF57938">
    <property type="entry name" value="DnaJ/Hsp40 cysteine-rich domain"/>
    <property type="match status" value="1"/>
</dbReference>
<dbReference type="Proteomes" id="UP000218731">
    <property type="component" value="Plasmid pKF715A"/>
</dbReference>
<reference evidence="1 2" key="1">
    <citation type="submission" date="2015-11" db="EMBL/GenBank/DDBJ databases">
        <title>Complete genome sequencing of a biphenyl-degrading bacterium, Pseudomonas putida KF715 (=NBRC110667).</title>
        <authorList>
            <person name="Suenaga H."/>
            <person name="Fujihara N."/>
            <person name="Watanabe T."/>
            <person name="Hirose J."/>
            <person name="Kimura N."/>
            <person name="Yamazoe A."/>
            <person name="Hosoyama A."/>
            <person name="Shimodaira J."/>
            <person name="Furukawa K."/>
        </authorList>
    </citation>
    <scope>NUCLEOTIDE SEQUENCE [LARGE SCALE GENOMIC DNA]</scope>
    <source>
        <strain evidence="1 2">KF715</strain>
        <plasmid evidence="2">Plasmid pkf715a dna</plasmid>
    </source>
</reference>
<accession>A0A1L7NMR2</accession>
<dbReference type="RefSeq" id="WP_045632733.1">
    <property type="nucleotide sequence ID" value="NZ_AP015030.1"/>
</dbReference>
<proteinExistence type="predicted"/>
<gene>
    <name evidence="1" type="ORF">KF715C_pA2540</name>
</gene>
<protein>
    <submittedName>
        <fullName evidence="1">Uncharacterized protein</fullName>
    </submittedName>
</protein>
<dbReference type="Gene3D" id="6.20.20.10">
    <property type="match status" value="1"/>
</dbReference>
<dbReference type="AlphaFoldDB" id="A0A1L7NMR2"/>
<evidence type="ECO:0000313" key="2">
    <source>
        <dbReference type="Proteomes" id="UP000218731"/>
    </source>
</evidence>
<evidence type="ECO:0000313" key="1">
    <source>
        <dbReference type="EMBL" id="BAW26759.1"/>
    </source>
</evidence>
<dbReference type="InterPro" id="IPR036410">
    <property type="entry name" value="HSP_DnaJ_Cys-rich_dom_sf"/>
</dbReference>
<keyword evidence="1" id="KW-0614">Plasmid</keyword>